<dbReference type="REBASE" id="19481">
    <property type="entry name" value="Csp8801ORF4215P"/>
</dbReference>
<dbReference type="InterPro" id="IPR010982">
    <property type="entry name" value="Lambda_DNA-bd_dom_sf"/>
</dbReference>
<accession>B7K690</accession>
<dbReference type="InterPro" id="IPR050807">
    <property type="entry name" value="TransReg_Diox_bact_type"/>
</dbReference>
<proteinExistence type="predicted"/>
<evidence type="ECO:0000313" key="3">
    <source>
        <dbReference type="EMBL" id="ACK68143.1"/>
    </source>
</evidence>
<dbReference type="PANTHER" id="PTHR46797">
    <property type="entry name" value="HTH-TYPE TRANSCRIPTIONAL REGULATOR"/>
    <property type="match status" value="1"/>
</dbReference>
<dbReference type="SUPFAM" id="SSF47413">
    <property type="entry name" value="lambda repressor-like DNA-binding domains"/>
    <property type="match status" value="1"/>
</dbReference>
<dbReference type="AlphaFoldDB" id="B7K690"/>
<dbReference type="EMBL" id="CP001287">
    <property type="protein sequence ID" value="ACK68143.1"/>
    <property type="molecule type" value="Genomic_DNA"/>
</dbReference>
<dbReference type="Pfam" id="PF01381">
    <property type="entry name" value="HTH_3"/>
    <property type="match status" value="1"/>
</dbReference>
<sequence>MDANILIELGNFLHKIRTRKGLSQEYLAELADLDRTYISLLERGKRNPSLTCINSIFQALDIDIIEIFQLFDYTNKINQLSQFCQSYDLEFEYLAEVLNDPKVIPMIRGKSFEFTVKKYISQILSPQKYEITNPRLNAQTGVKDVDVMIINKESNQTYTVECKLAAKGSFRTNPKANPYLKVKCMRSRTLGQEAAQQRANSTGLSHELWSIHSDQYRQEDFDFVVTSIANVFYETTDDGLYQWKPDQEAELFLSKLGITNQQQAFQTMLIARSRELVSNQPNRILYNVNCTRLKCKNPNCGFIPNYPFIYFNIDTGKPLAPWIYLDQLETLLI</sequence>
<dbReference type="CDD" id="cd00093">
    <property type="entry name" value="HTH_XRE"/>
    <property type="match status" value="1"/>
</dbReference>
<dbReference type="Gene3D" id="1.10.260.40">
    <property type="entry name" value="lambda repressor-like DNA-binding domains"/>
    <property type="match status" value="1"/>
</dbReference>
<evidence type="ECO:0000256" key="1">
    <source>
        <dbReference type="ARBA" id="ARBA00023125"/>
    </source>
</evidence>
<dbReference type="KEGG" id="cyp:PCC8801_4216"/>
<keyword evidence="1" id="KW-0238">DNA-binding</keyword>
<dbReference type="GO" id="GO:0005829">
    <property type="term" value="C:cytosol"/>
    <property type="evidence" value="ECO:0007669"/>
    <property type="project" value="TreeGrafter"/>
</dbReference>
<evidence type="ECO:0000259" key="2">
    <source>
        <dbReference type="PROSITE" id="PS50943"/>
    </source>
</evidence>
<dbReference type="HOGENOM" id="CLU_065538_0_0_3"/>
<protein>
    <submittedName>
        <fullName evidence="3">Transcriptional regulator, XRE family</fullName>
    </submittedName>
</protein>
<dbReference type="SMART" id="SM00530">
    <property type="entry name" value="HTH_XRE"/>
    <property type="match status" value="1"/>
</dbReference>
<dbReference type="GO" id="GO:0003677">
    <property type="term" value="F:DNA binding"/>
    <property type="evidence" value="ECO:0007669"/>
    <property type="project" value="UniProtKB-KW"/>
</dbReference>
<evidence type="ECO:0000313" key="4">
    <source>
        <dbReference type="Proteomes" id="UP000008204"/>
    </source>
</evidence>
<feature type="domain" description="HTH cro/C1-type" evidence="2">
    <location>
        <begin position="13"/>
        <end position="67"/>
    </location>
</feature>
<dbReference type="Proteomes" id="UP000008204">
    <property type="component" value="Chromosome"/>
</dbReference>
<dbReference type="PROSITE" id="PS50943">
    <property type="entry name" value="HTH_CROC1"/>
    <property type="match status" value="1"/>
</dbReference>
<keyword evidence="4" id="KW-1185">Reference proteome</keyword>
<reference evidence="4" key="1">
    <citation type="journal article" date="2011" name="MBio">
        <title>Novel metabolic attributes of the genus Cyanothece, comprising a group of unicellular nitrogen-fixing Cyanobacteria.</title>
        <authorList>
            <person name="Bandyopadhyay A."/>
            <person name="Elvitigala T."/>
            <person name="Welsh E."/>
            <person name="Stockel J."/>
            <person name="Liberton M."/>
            <person name="Min H."/>
            <person name="Sherman L.A."/>
            <person name="Pakrasi H.B."/>
        </authorList>
    </citation>
    <scope>NUCLEOTIDE SEQUENCE [LARGE SCALE GENOMIC DNA]</scope>
    <source>
        <strain evidence="4">PCC 8801</strain>
    </source>
</reference>
<dbReference type="RefSeq" id="WP_015957314.1">
    <property type="nucleotide sequence ID" value="NC_011726.1"/>
</dbReference>
<dbReference type="STRING" id="41431.PCC8801_4216"/>
<gene>
    <name evidence="3" type="ordered locus">PCC8801_4216</name>
</gene>
<dbReference type="InterPro" id="IPR001387">
    <property type="entry name" value="Cro/C1-type_HTH"/>
</dbReference>
<dbReference type="PANTHER" id="PTHR46797:SF1">
    <property type="entry name" value="METHYLPHOSPHONATE SYNTHASE"/>
    <property type="match status" value="1"/>
</dbReference>
<dbReference type="GO" id="GO:0003700">
    <property type="term" value="F:DNA-binding transcription factor activity"/>
    <property type="evidence" value="ECO:0007669"/>
    <property type="project" value="TreeGrafter"/>
</dbReference>
<organism evidence="3 4">
    <name type="scientific">Rippkaea orientalis (strain PCC 8801 / RF-1)</name>
    <name type="common">Cyanothece sp. (strain PCC 8801)</name>
    <dbReference type="NCBI Taxonomy" id="41431"/>
    <lineage>
        <taxon>Bacteria</taxon>
        <taxon>Bacillati</taxon>
        <taxon>Cyanobacteriota</taxon>
        <taxon>Cyanophyceae</taxon>
        <taxon>Oscillatoriophycideae</taxon>
        <taxon>Chroococcales</taxon>
        <taxon>Aphanothecaceae</taxon>
        <taxon>Rippkaea</taxon>
        <taxon>Rippkaea orientalis</taxon>
    </lineage>
</organism>
<dbReference type="eggNOG" id="COG1476">
    <property type="taxonomic scope" value="Bacteria"/>
</dbReference>
<name>B7K690_RIPO1</name>
<dbReference type="OrthoDB" id="513906at2"/>